<dbReference type="PANTHER" id="PTHR13438">
    <property type="entry name" value="AMINOACYL TRNA SYNTHASE COMPLEX-INTERACTING MULTIFUNCTIONAL PROTEIN"/>
    <property type="match status" value="1"/>
</dbReference>
<feature type="domain" description="Glutathione S-transferase C-terminal" evidence="1">
    <location>
        <begin position="58"/>
        <end position="114"/>
    </location>
</feature>
<gene>
    <name evidence="3" type="primary">LOC102809654</name>
</gene>
<dbReference type="RefSeq" id="XP_006822418.1">
    <property type="nucleotide sequence ID" value="XM_006822355.1"/>
</dbReference>
<dbReference type="InterPro" id="IPR042360">
    <property type="entry name" value="AIMP2"/>
</dbReference>
<dbReference type="Gene3D" id="1.20.1050.130">
    <property type="match status" value="1"/>
</dbReference>
<name>A0ABM0MQX7_SACKO</name>
<dbReference type="SUPFAM" id="SSF47616">
    <property type="entry name" value="GST C-terminal domain-like"/>
    <property type="match status" value="1"/>
</dbReference>
<feature type="non-terminal residue" evidence="3">
    <location>
        <position position="1"/>
    </location>
</feature>
<dbReference type="PANTHER" id="PTHR13438:SF2">
    <property type="entry name" value="AMINOACYL TRNA SYNTHASE COMPLEX-INTERACTING MULTIFUNCTIONAL PROTEIN 2"/>
    <property type="match status" value="1"/>
</dbReference>
<evidence type="ECO:0000313" key="2">
    <source>
        <dbReference type="Proteomes" id="UP000694865"/>
    </source>
</evidence>
<accession>A0ABM0MQX7</accession>
<sequence>CQPEMNIQPVSQSPIHGEANIARYLSRLLDSNYEANPEVATQIDTWLDIATNSVLNGASKEKASVLRSLNSHLGKNPWLVGSSLSLADIIMWSSLNQSGQANGAPGNVKKWLKVCEDISAFQFAKTVN</sequence>
<protein>
    <submittedName>
        <fullName evidence="3">Aminoacyl tRNA synthase complex-interacting multifunctional protein 2-like</fullName>
    </submittedName>
</protein>
<dbReference type="InterPro" id="IPR036282">
    <property type="entry name" value="Glutathione-S-Trfase_C_sf"/>
</dbReference>
<dbReference type="Pfam" id="PF00043">
    <property type="entry name" value="GST_C"/>
    <property type="match status" value="1"/>
</dbReference>
<dbReference type="Proteomes" id="UP000694865">
    <property type="component" value="Unplaced"/>
</dbReference>
<proteinExistence type="predicted"/>
<dbReference type="GeneID" id="102809654"/>
<dbReference type="InterPro" id="IPR004046">
    <property type="entry name" value="GST_C"/>
</dbReference>
<reference evidence="3" key="1">
    <citation type="submission" date="2025-08" db="UniProtKB">
        <authorList>
            <consortium name="RefSeq"/>
        </authorList>
    </citation>
    <scope>IDENTIFICATION</scope>
    <source>
        <tissue evidence="3">Testes</tissue>
    </source>
</reference>
<evidence type="ECO:0000259" key="1">
    <source>
        <dbReference type="Pfam" id="PF00043"/>
    </source>
</evidence>
<keyword evidence="2" id="KW-1185">Reference proteome</keyword>
<organism evidence="2 3">
    <name type="scientific">Saccoglossus kowalevskii</name>
    <name type="common">Acorn worm</name>
    <dbReference type="NCBI Taxonomy" id="10224"/>
    <lineage>
        <taxon>Eukaryota</taxon>
        <taxon>Metazoa</taxon>
        <taxon>Hemichordata</taxon>
        <taxon>Enteropneusta</taxon>
        <taxon>Harrimaniidae</taxon>
        <taxon>Saccoglossus</taxon>
    </lineage>
</organism>
<evidence type="ECO:0000313" key="3">
    <source>
        <dbReference type="RefSeq" id="XP_006822418.1"/>
    </source>
</evidence>